<sequence>MGGGLVLGSVMGVEVLWREARVRPMTVDEAVDVANWRYGGDWSVYDLSTPQPVLDNLSSYYTVASGDDLIGFCCIGIEARVAGMKAAPAILDVGMGMNPQLVGRGNGARFGEIVLQYLDGCHPGIILRAAVQAWNERSLRLTRRLGFEDAGELIAVQGDRSVSYRVVQRPLHRDKI</sequence>
<dbReference type="Gene3D" id="3.40.630.30">
    <property type="match status" value="1"/>
</dbReference>
<protein>
    <recommendedName>
        <fullName evidence="1">N-acetyltransferase domain-containing protein</fullName>
    </recommendedName>
</protein>
<dbReference type="AlphaFoldDB" id="A0A064CDC1"/>
<evidence type="ECO:0000313" key="2">
    <source>
        <dbReference type="EMBL" id="KDE96742.1"/>
    </source>
</evidence>
<dbReference type="PROSITE" id="PS51186">
    <property type="entry name" value="GNAT"/>
    <property type="match status" value="1"/>
</dbReference>
<evidence type="ECO:0000259" key="1">
    <source>
        <dbReference type="PROSITE" id="PS51186"/>
    </source>
</evidence>
<dbReference type="STRING" id="1440774.Y900_030925"/>
<dbReference type="InterPro" id="IPR000182">
    <property type="entry name" value="GNAT_dom"/>
</dbReference>
<reference evidence="2" key="1">
    <citation type="submission" date="2014-05" db="EMBL/GenBank/DDBJ databases">
        <title>Genome sequence of Mycobacterium aromaticivorans strain JS19b1T (= DSM 45407T).</title>
        <authorList>
            <person name="Kwak Y."/>
            <person name="Park G.-S."/>
            <person name="Li Q.X."/>
            <person name="Lee S.-E."/>
            <person name="Shin J.-H."/>
        </authorList>
    </citation>
    <scope>NUCLEOTIDE SEQUENCE [LARGE SCALE GENOMIC DNA]</scope>
    <source>
        <strain evidence="2">JS19b1</strain>
    </source>
</reference>
<proteinExistence type="predicted"/>
<dbReference type="GO" id="GO:0016747">
    <property type="term" value="F:acyltransferase activity, transferring groups other than amino-acyl groups"/>
    <property type="evidence" value="ECO:0007669"/>
    <property type="project" value="InterPro"/>
</dbReference>
<dbReference type="Proteomes" id="UP000022835">
    <property type="component" value="Unassembled WGS sequence"/>
</dbReference>
<accession>A0A064CDC1</accession>
<dbReference type="SUPFAM" id="SSF55729">
    <property type="entry name" value="Acyl-CoA N-acyltransferases (Nat)"/>
    <property type="match status" value="1"/>
</dbReference>
<comment type="caution">
    <text evidence="2">The sequence shown here is derived from an EMBL/GenBank/DDBJ whole genome shotgun (WGS) entry which is preliminary data.</text>
</comment>
<dbReference type="eggNOG" id="COG1670">
    <property type="taxonomic scope" value="Bacteria"/>
</dbReference>
<gene>
    <name evidence="2" type="ORF">Y900_030925</name>
</gene>
<organism evidence="2 3">
    <name type="scientific">Mycolicibacterium aromaticivorans JS19b1 = JCM 16368</name>
    <dbReference type="NCBI Taxonomy" id="1440774"/>
    <lineage>
        <taxon>Bacteria</taxon>
        <taxon>Bacillati</taxon>
        <taxon>Actinomycetota</taxon>
        <taxon>Actinomycetes</taxon>
        <taxon>Mycobacteriales</taxon>
        <taxon>Mycobacteriaceae</taxon>
        <taxon>Mycolicibacterium</taxon>
    </lineage>
</organism>
<keyword evidence="3" id="KW-1185">Reference proteome</keyword>
<feature type="domain" description="N-acetyltransferase" evidence="1">
    <location>
        <begin position="20"/>
        <end position="169"/>
    </location>
</feature>
<dbReference type="InterPro" id="IPR016181">
    <property type="entry name" value="Acyl_CoA_acyltransferase"/>
</dbReference>
<name>A0A064CDC1_9MYCO</name>
<dbReference type="EMBL" id="JALN02000004">
    <property type="protein sequence ID" value="KDE96742.1"/>
    <property type="molecule type" value="Genomic_DNA"/>
</dbReference>
<evidence type="ECO:0000313" key="3">
    <source>
        <dbReference type="Proteomes" id="UP000022835"/>
    </source>
</evidence>